<evidence type="ECO:0000256" key="1">
    <source>
        <dbReference type="SAM" id="MobiDB-lite"/>
    </source>
</evidence>
<comment type="caution">
    <text evidence="2">The sequence shown here is derived from an EMBL/GenBank/DDBJ whole genome shotgun (WGS) entry which is preliminary data.</text>
</comment>
<feature type="compositionally biased region" description="Low complexity" evidence="1">
    <location>
        <begin position="51"/>
        <end position="60"/>
    </location>
</feature>
<evidence type="ECO:0000313" key="3">
    <source>
        <dbReference type="Proteomes" id="UP001369736"/>
    </source>
</evidence>
<gene>
    <name evidence="2" type="ORF">WCD58_05310</name>
</gene>
<dbReference type="Proteomes" id="UP001369736">
    <property type="component" value="Unassembled WGS sequence"/>
</dbReference>
<evidence type="ECO:0000313" key="2">
    <source>
        <dbReference type="EMBL" id="MEJ2860561.1"/>
    </source>
</evidence>
<protein>
    <submittedName>
        <fullName evidence="2">Uncharacterized protein</fullName>
    </submittedName>
</protein>
<reference evidence="2 3" key="1">
    <citation type="submission" date="2024-03" db="EMBL/GenBank/DDBJ databases">
        <title>Actinomycetospora sp. OC33-EN07, a novel actinomycete isolated from wild orchid (Aerides multiflora).</title>
        <authorList>
            <person name="Suriyachadkun C."/>
        </authorList>
    </citation>
    <scope>NUCLEOTIDE SEQUENCE [LARGE SCALE GENOMIC DNA]</scope>
    <source>
        <strain evidence="2 3">OC33-EN07</strain>
    </source>
</reference>
<dbReference type="EMBL" id="JBBEGM010000001">
    <property type="protein sequence ID" value="MEJ2860561.1"/>
    <property type="molecule type" value="Genomic_DNA"/>
</dbReference>
<proteinExistence type="predicted"/>
<keyword evidence="3" id="KW-1185">Reference proteome</keyword>
<accession>A0ABU8M0H8</accession>
<name>A0ABU8M0H8_9PSEU</name>
<organism evidence="2 3">
    <name type="scientific">Actinomycetospora flava</name>
    <dbReference type="NCBI Taxonomy" id="3129232"/>
    <lineage>
        <taxon>Bacteria</taxon>
        <taxon>Bacillati</taxon>
        <taxon>Actinomycetota</taxon>
        <taxon>Actinomycetes</taxon>
        <taxon>Pseudonocardiales</taxon>
        <taxon>Pseudonocardiaceae</taxon>
        <taxon>Actinomycetospora</taxon>
    </lineage>
</organism>
<feature type="region of interest" description="Disordered" evidence="1">
    <location>
        <begin position="39"/>
        <end position="100"/>
    </location>
</feature>
<sequence>MTAGPVRLADALEDAVAELVAAWPPLTPARRDRIAALLRPQPHTPAPGPSSPVASAGTASRGLSAGARPHDAAATPHLPAQRSARALPRPAFRAIPEASS</sequence>
<dbReference type="RefSeq" id="WP_337700214.1">
    <property type="nucleotide sequence ID" value="NZ_JBBEGM010000001.1"/>
</dbReference>